<proteinExistence type="predicted"/>
<dbReference type="GO" id="GO:0000373">
    <property type="term" value="P:Group II intron splicing"/>
    <property type="evidence" value="ECO:0007669"/>
    <property type="project" value="TreeGrafter"/>
</dbReference>
<evidence type="ECO:0000313" key="3">
    <source>
        <dbReference type="Proteomes" id="UP000034752"/>
    </source>
</evidence>
<dbReference type="Pfam" id="PF03161">
    <property type="entry name" value="LAGLIDADG_2"/>
    <property type="match status" value="1"/>
</dbReference>
<organism evidence="2 3">
    <name type="scientific">candidate division Kazan bacterium GW2011_GWA1_44_22</name>
    <dbReference type="NCBI Taxonomy" id="1620410"/>
    <lineage>
        <taxon>Bacteria</taxon>
        <taxon>Bacteria division Kazan-3B-28</taxon>
    </lineage>
</organism>
<dbReference type="EMBL" id="LCIJ01000007">
    <property type="protein sequence ID" value="KKT52817.1"/>
    <property type="molecule type" value="Genomic_DNA"/>
</dbReference>
<dbReference type="GO" id="GO:0045292">
    <property type="term" value="P:mRNA cis splicing, via spliceosome"/>
    <property type="evidence" value="ECO:0007669"/>
    <property type="project" value="TreeGrafter"/>
</dbReference>
<dbReference type="InterPro" id="IPR052500">
    <property type="entry name" value="Chloro/Mito_RNA_Process"/>
</dbReference>
<dbReference type="PANTHER" id="PTHR47539">
    <property type="entry name" value="PENTATRICOPEPTIDE REPEAT-CONTAINING PROTEIN OTP51, CHLOROPLASTIC"/>
    <property type="match status" value="1"/>
</dbReference>
<keyword evidence="2" id="KW-0378">Hydrolase</keyword>
<keyword evidence="2" id="KW-0540">Nuclease</keyword>
<comment type="caution">
    <text evidence="2">The sequence shown here is derived from an EMBL/GenBank/DDBJ whole genome shotgun (WGS) entry which is preliminary data.</text>
</comment>
<dbReference type="InterPro" id="IPR027434">
    <property type="entry name" value="Homing_endonucl"/>
</dbReference>
<dbReference type="SUPFAM" id="SSF55608">
    <property type="entry name" value="Homing endonucleases"/>
    <property type="match status" value="1"/>
</dbReference>
<dbReference type="Proteomes" id="UP000034752">
    <property type="component" value="Unassembled WGS sequence"/>
</dbReference>
<gene>
    <name evidence="2" type="ORF">VE96_C0007G0009</name>
</gene>
<dbReference type="AlphaFoldDB" id="A0A0G1K979"/>
<dbReference type="InterPro" id="IPR004860">
    <property type="entry name" value="LAGLIDADG_dom"/>
</dbReference>
<protein>
    <submittedName>
        <fullName evidence="2">LAGLIDADG homing endonuclease</fullName>
    </submittedName>
</protein>
<dbReference type="PANTHER" id="PTHR47539:SF1">
    <property type="entry name" value="PENTATRICOPEPTIDE REPEAT-CONTAINING PROTEIN OTP51, CHLOROPLASTIC"/>
    <property type="match status" value="1"/>
</dbReference>
<sequence length="209" mass="24618">MNKDNTAGSLSLVQHEILVGSLLGDGTLRKQGTRINALLEVNHSFKYREYVDWKHNNFQEYVLTPPKARRGKGPRVAYRFTTQSIPVFTSYYNWFYKNREKRVPKDLKLSPISLAVWFMDDGTKIRSAFYLNTQEFTMQEQKFLQRLLLDEFGIESTLNRDKKYWRIRISTESTKKMLQIVKPYILPCFRYKLGYDPVTTDPKGEALLI</sequence>
<reference evidence="2 3" key="1">
    <citation type="journal article" date="2015" name="Nature">
        <title>rRNA introns, odd ribosomes, and small enigmatic genomes across a large radiation of phyla.</title>
        <authorList>
            <person name="Brown C.T."/>
            <person name="Hug L.A."/>
            <person name="Thomas B.C."/>
            <person name="Sharon I."/>
            <person name="Castelle C.J."/>
            <person name="Singh A."/>
            <person name="Wilkins M.J."/>
            <person name="Williams K.H."/>
            <person name="Banfield J.F."/>
        </authorList>
    </citation>
    <scope>NUCLEOTIDE SEQUENCE [LARGE SCALE GENOMIC DNA]</scope>
</reference>
<name>A0A0G1K979_UNCK3</name>
<evidence type="ECO:0000313" key="2">
    <source>
        <dbReference type="EMBL" id="KKT52817.1"/>
    </source>
</evidence>
<keyword evidence="2" id="KW-0255">Endonuclease</keyword>
<dbReference type="GO" id="GO:0004519">
    <property type="term" value="F:endonuclease activity"/>
    <property type="evidence" value="ECO:0007669"/>
    <property type="project" value="UniProtKB-KW"/>
</dbReference>
<feature type="domain" description="Homing endonuclease LAGLIDADG" evidence="1">
    <location>
        <begin position="16"/>
        <end position="176"/>
    </location>
</feature>
<evidence type="ECO:0000259" key="1">
    <source>
        <dbReference type="Pfam" id="PF03161"/>
    </source>
</evidence>
<dbReference type="GO" id="GO:0048564">
    <property type="term" value="P:photosystem I assembly"/>
    <property type="evidence" value="ECO:0007669"/>
    <property type="project" value="TreeGrafter"/>
</dbReference>
<dbReference type="Gene3D" id="3.10.28.10">
    <property type="entry name" value="Homing endonucleases"/>
    <property type="match status" value="2"/>
</dbReference>
<accession>A0A0G1K979</accession>